<reference evidence="3" key="1">
    <citation type="submission" date="2017-02" db="EMBL/GenBank/DDBJ databases">
        <title>Tessaracoccus aquaemaris sp. nov., isolated from the intestine of a Korean rockfish, Sebastes schlegelii, in a marine aquaculture pond.</title>
        <authorList>
            <person name="Tak E.J."/>
            <person name="Bae J.-W."/>
        </authorList>
    </citation>
    <scope>NUCLEOTIDE SEQUENCE [LARGE SCALE GENOMIC DNA]</scope>
    <source>
        <strain evidence="3">NSG39</strain>
    </source>
</reference>
<gene>
    <name evidence="2" type="ORF">BW730_12115</name>
</gene>
<dbReference type="Proteomes" id="UP000188145">
    <property type="component" value="Chromosome"/>
</dbReference>
<dbReference type="RefSeq" id="WP_077686458.1">
    <property type="nucleotide sequence ID" value="NZ_CP019606.1"/>
</dbReference>
<dbReference type="PANTHER" id="PTHR34109">
    <property type="entry name" value="BNAUNNG04460D PROTEIN-RELATED"/>
    <property type="match status" value="1"/>
</dbReference>
<dbReference type="InterPro" id="IPR004360">
    <property type="entry name" value="Glyas_Fos-R_dOase_dom"/>
</dbReference>
<evidence type="ECO:0000313" key="2">
    <source>
        <dbReference type="EMBL" id="AQP48129.1"/>
    </source>
</evidence>
<dbReference type="SUPFAM" id="SSF54593">
    <property type="entry name" value="Glyoxalase/Bleomycin resistance protein/Dihydroxybiphenyl dioxygenase"/>
    <property type="match status" value="1"/>
</dbReference>
<evidence type="ECO:0000259" key="1">
    <source>
        <dbReference type="PROSITE" id="PS51819"/>
    </source>
</evidence>
<accession>A0A1Q2CPT8</accession>
<feature type="domain" description="VOC" evidence="1">
    <location>
        <begin position="4"/>
        <end position="125"/>
    </location>
</feature>
<protein>
    <submittedName>
        <fullName evidence="2">Bleomycin resistance protein</fullName>
    </submittedName>
</protein>
<keyword evidence="3" id="KW-1185">Reference proteome</keyword>
<dbReference type="Gene3D" id="3.30.720.120">
    <property type="match status" value="1"/>
</dbReference>
<dbReference type="PANTHER" id="PTHR34109:SF1">
    <property type="entry name" value="VOC DOMAIN-CONTAINING PROTEIN"/>
    <property type="match status" value="1"/>
</dbReference>
<organism evidence="2 3">
    <name type="scientific">Tessaracoccus aquimaris</name>
    <dbReference type="NCBI Taxonomy" id="1332264"/>
    <lineage>
        <taxon>Bacteria</taxon>
        <taxon>Bacillati</taxon>
        <taxon>Actinomycetota</taxon>
        <taxon>Actinomycetes</taxon>
        <taxon>Propionibacteriales</taxon>
        <taxon>Propionibacteriaceae</taxon>
        <taxon>Tessaracoccus</taxon>
    </lineage>
</organism>
<dbReference type="Gene3D" id="3.30.720.110">
    <property type="match status" value="1"/>
</dbReference>
<dbReference type="KEGG" id="tes:BW730_12115"/>
<dbReference type="InterPro" id="IPR037523">
    <property type="entry name" value="VOC_core"/>
</dbReference>
<dbReference type="OrthoDB" id="9809391at2"/>
<evidence type="ECO:0000313" key="3">
    <source>
        <dbReference type="Proteomes" id="UP000188145"/>
    </source>
</evidence>
<proteinExistence type="predicted"/>
<dbReference type="PROSITE" id="PS51819">
    <property type="entry name" value="VOC"/>
    <property type="match status" value="1"/>
</dbReference>
<dbReference type="EMBL" id="CP019606">
    <property type="protein sequence ID" value="AQP48129.1"/>
    <property type="molecule type" value="Genomic_DNA"/>
</dbReference>
<name>A0A1Q2CPT8_9ACTN</name>
<dbReference type="STRING" id="1332264.BW730_12115"/>
<dbReference type="InterPro" id="IPR029068">
    <property type="entry name" value="Glyas_Bleomycin-R_OHBP_Dase"/>
</dbReference>
<dbReference type="Pfam" id="PF00903">
    <property type="entry name" value="Glyoxalase"/>
    <property type="match status" value="1"/>
</dbReference>
<dbReference type="AlphaFoldDB" id="A0A1Q2CPT8"/>
<sequence length="128" mass="13781">MTQQPQLFQCFRYADAEAALTFLAALGFTERLVVRDGNAIVHAQLRWRDNGGVMLGSRRDDELASYYGTGVCNLVVEDDAAVDATIARAVEAGARLVQEPTNPPHGGRSGAVADAEGNLWNIDSYPGE</sequence>